<keyword evidence="7" id="KW-0133">Cell shape</keyword>
<feature type="domain" description="Mur ligase C-terminal" evidence="8">
    <location>
        <begin position="301"/>
        <end position="421"/>
    </location>
</feature>
<evidence type="ECO:0000313" key="11">
    <source>
        <dbReference type="Proteomes" id="UP000178042"/>
    </source>
</evidence>
<dbReference type="UniPathway" id="UPA00219"/>
<feature type="domain" description="Mur ligase central" evidence="9">
    <location>
        <begin position="124"/>
        <end position="233"/>
    </location>
</feature>
<evidence type="ECO:0000259" key="8">
    <source>
        <dbReference type="Pfam" id="PF02875"/>
    </source>
</evidence>
<evidence type="ECO:0000256" key="5">
    <source>
        <dbReference type="ARBA" id="ARBA00022741"/>
    </source>
</evidence>
<sequence>MFNCRALFKGKRITVLGLGLLGRGVGDVEFLAKCGAIVLVTDQKTEVQLAASVDKLKQYKNVSFRLGGHDERDFVGRDLVIKGAKVPLDSPYIAAARKAGVPVVMSTALFAKYAMQGGAIIVGITGTRGKSTVTHMIYHSLQQARKRVHLGGNVRGISTLAMLPEIKKGDIAVLELDSWQLQGFGDLKISPHVAIFTNLMPDHQDYYKSMDEYFRDKENIFKYQNKWDTLVLGNGLKRRFLTAHTTCEPLVPDSLAPDWKLRIPGEHNRENAALAAAALRALGLSETDIKSGLESFPGLEGRLQFVGTVQGVHVYNDTSATTPEATIAALRAVGDKQKKNVVLILGGDEKFLDMRELLAEIPKWCSKVVLFKERGTERIRDDVFALSAKGIDVYEEEGLPATVSRAFSAAVPGETILFSPAFTSFGKYFKNEFDRGNQFMKLVRKRL</sequence>
<keyword evidence="4 10" id="KW-0436">Ligase</keyword>
<accession>A0A1F6DDM4</accession>
<comment type="caution">
    <text evidence="10">The sequence shown here is derived from an EMBL/GenBank/DDBJ whole genome shotgun (WGS) entry which is preliminary data.</text>
</comment>
<gene>
    <name evidence="10" type="ORF">A3C86_04265</name>
</gene>
<evidence type="ECO:0000256" key="4">
    <source>
        <dbReference type="ARBA" id="ARBA00022598"/>
    </source>
</evidence>
<comment type="function">
    <text evidence="7">Cell wall formation. Catalyzes the addition of glutamate to the nucleotide precursor UDP-N-acetylmuramoyl-L-alanine (UMA).</text>
</comment>
<dbReference type="NCBIfam" id="TIGR01087">
    <property type="entry name" value="murD"/>
    <property type="match status" value="1"/>
</dbReference>
<evidence type="ECO:0000259" key="9">
    <source>
        <dbReference type="Pfam" id="PF08245"/>
    </source>
</evidence>
<dbReference type="SUPFAM" id="SSF53623">
    <property type="entry name" value="MurD-like peptide ligases, catalytic domain"/>
    <property type="match status" value="1"/>
</dbReference>
<dbReference type="Pfam" id="PF08245">
    <property type="entry name" value="Mur_ligase_M"/>
    <property type="match status" value="1"/>
</dbReference>
<protein>
    <recommendedName>
        <fullName evidence="7">UDP-N-acetylmuramoylalanine--D-glutamate ligase</fullName>
        <ecNumber evidence="7">6.3.2.9</ecNumber>
    </recommendedName>
</protein>
<dbReference type="InterPro" id="IPR004101">
    <property type="entry name" value="Mur_ligase_C"/>
</dbReference>
<name>A0A1F6DDM4_9BACT</name>
<keyword evidence="7" id="KW-0131">Cell cycle</keyword>
<keyword evidence="7" id="KW-0573">Peptidoglycan synthesis</keyword>
<dbReference type="GO" id="GO:0005524">
    <property type="term" value="F:ATP binding"/>
    <property type="evidence" value="ECO:0007669"/>
    <property type="project" value="UniProtKB-KW"/>
</dbReference>
<dbReference type="EMBL" id="MFLD01000025">
    <property type="protein sequence ID" value="OGG59501.1"/>
    <property type="molecule type" value="Genomic_DNA"/>
</dbReference>
<dbReference type="AlphaFoldDB" id="A0A1F6DDM4"/>
<dbReference type="Pfam" id="PF21799">
    <property type="entry name" value="MurD-like_N"/>
    <property type="match status" value="1"/>
</dbReference>
<dbReference type="PANTHER" id="PTHR43692:SF1">
    <property type="entry name" value="UDP-N-ACETYLMURAMOYLALANINE--D-GLUTAMATE LIGASE"/>
    <property type="match status" value="1"/>
</dbReference>
<dbReference type="SUPFAM" id="SSF51984">
    <property type="entry name" value="MurCD N-terminal domain"/>
    <property type="match status" value="1"/>
</dbReference>
<comment type="subcellular location">
    <subcellularLocation>
        <location evidence="1 7">Cytoplasm</location>
    </subcellularLocation>
</comment>
<dbReference type="Pfam" id="PF02875">
    <property type="entry name" value="Mur_ligase_C"/>
    <property type="match status" value="1"/>
</dbReference>
<evidence type="ECO:0000256" key="6">
    <source>
        <dbReference type="ARBA" id="ARBA00022840"/>
    </source>
</evidence>
<keyword evidence="7" id="KW-0961">Cell wall biogenesis/degradation</keyword>
<proteinExistence type="predicted"/>
<evidence type="ECO:0000313" key="10">
    <source>
        <dbReference type="EMBL" id="OGG59501.1"/>
    </source>
</evidence>
<dbReference type="InterPro" id="IPR013221">
    <property type="entry name" value="Mur_ligase_cen"/>
</dbReference>
<evidence type="ECO:0000256" key="2">
    <source>
        <dbReference type="ARBA" id="ARBA00004752"/>
    </source>
</evidence>
<dbReference type="GO" id="GO:0008764">
    <property type="term" value="F:UDP-N-acetylmuramoylalanine-D-glutamate ligase activity"/>
    <property type="evidence" value="ECO:0007669"/>
    <property type="project" value="UniProtKB-EC"/>
</dbReference>
<keyword evidence="7" id="KW-0132">Cell division</keyword>
<dbReference type="Gene3D" id="3.40.1190.10">
    <property type="entry name" value="Mur-like, catalytic domain"/>
    <property type="match status" value="2"/>
</dbReference>
<organism evidence="10 11">
    <name type="scientific">Candidatus Kaiserbacteria bacterium RIFCSPHIGHO2_02_FULL_49_16</name>
    <dbReference type="NCBI Taxonomy" id="1798490"/>
    <lineage>
        <taxon>Bacteria</taxon>
        <taxon>Candidatus Kaiseribacteriota</taxon>
    </lineage>
</organism>
<dbReference type="SUPFAM" id="SSF53244">
    <property type="entry name" value="MurD-like peptide ligases, peptide-binding domain"/>
    <property type="match status" value="1"/>
</dbReference>
<dbReference type="Gene3D" id="3.40.50.720">
    <property type="entry name" value="NAD(P)-binding Rossmann-like Domain"/>
    <property type="match status" value="1"/>
</dbReference>
<dbReference type="PANTHER" id="PTHR43692">
    <property type="entry name" value="UDP-N-ACETYLMURAMOYLALANINE--D-GLUTAMATE LIGASE"/>
    <property type="match status" value="1"/>
</dbReference>
<comment type="catalytic activity">
    <reaction evidence="7">
        <text>UDP-N-acetyl-alpha-D-muramoyl-L-alanine + D-glutamate + ATP = UDP-N-acetyl-alpha-D-muramoyl-L-alanyl-D-glutamate + ADP + phosphate + H(+)</text>
        <dbReference type="Rhea" id="RHEA:16429"/>
        <dbReference type="ChEBI" id="CHEBI:15378"/>
        <dbReference type="ChEBI" id="CHEBI:29986"/>
        <dbReference type="ChEBI" id="CHEBI:30616"/>
        <dbReference type="ChEBI" id="CHEBI:43474"/>
        <dbReference type="ChEBI" id="CHEBI:83898"/>
        <dbReference type="ChEBI" id="CHEBI:83900"/>
        <dbReference type="ChEBI" id="CHEBI:456216"/>
        <dbReference type="EC" id="6.3.2.9"/>
    </reaction>
</comment>
<dbReference type="InterPro" id="IPR005762">
    <property type="entry name" value="MurD"/>
</dbReference>
<evidence type="ECO:0000256" key="7">
    <source>
        <dbReference type="RuleBase" id="RU003664"/>
    </source>
</evidence>
<dbReference type="GO" id="GO:0009252">
    <property type="term" value="P:peptidoglycan biosynthetic process"/>
    <property type="evidence" value="ECO:0007669"/>
    <property type="project" value="UniProtKB-UniPathway"/>
</dbReference>
<dbReference type="GO" id="GO:0008360">
    <property type="term" value="P:regulation of cell shape"/>
    <property type="evidence" value="ECO:0007669"/>
    <property type="project" value="UniProtKB-KW"/>
</dbReference>
<dbReference type="GO" id="GO:0051301">
    <property type="term" value="P:cell division"/>
    <property type="evidence" value="ECO:0007669"/>
    <property type="project" value="UniProtKB-KW"/>
</dbReference>
<comment type="pathway">
    <text evidence="2 7">Cell wall biogenesis; peptidoglycan biosynthesis.</text>
</comment>
<evidence type="ECO:0000256" key="3">
    <source>
        <dbReference type="ARBA" id="ARBA00022490"/>
    </source>
</evidence>
<keyword evidence="6" id="KW-0067">ATP-binding</keyword>
<dbReference type="InterPro" id="IPR036615">
    <property type="entry name" value="Mur_ligase_C_dom_sf"/>
</dbReference>
<dbReference type="GO" id="GO:0005737">
    <property type="term" value="C:cytoplasm"/>
    <property type="evidence" value="ECO:0007669"/>
    <property type="project" value="UniProtKB-SubCell"/>
</dbReference>
<dbReference type="Gene3D" id="3.90.190.20">
    <property type="entry name" value="Mur ligase, C-terminal domain"/>
    <property type="match status" value="1"/>
</dbReference>
<dbReference type="GO" id="GO:0071555">
    <property type="term" value="P:cell wall organization"/>
    <property type="evidence" value="ECO:0007669"/>
    <property type="project" value="UniProtKB-KW"/>
</dbReference>
<keyword evidence="3" id="KW-0963">Cytoplasm</keyword>
<dbReference type="Proteomes" id="UP000178042">
    <property type="component" value="Unassembled WGS sequence"/>
</dbReference>
<reference evidence="10 11" key="1">
    <citation type="journal article" date="2016" name="Nat. Commun.">
        <title>Thousands of microbial genomes shed light on interconnected biogeochemical processes in an aquifer system.</title>
        <authorList>
            <person name="Anantharaman K."/>
            <person name="Brown C.T."/>
            <person name="Hug L.A."/>
            <person name="Sharon I."/>
            <person name="Castelle C.J."/>
            <person name="Probst A.J."/>
            <person name="Thomas B.C."/>
            <person name="Singh A."/>
            <person name="Wilkins M.J."/>
            <person name="Karaoz U."/>
            <person name="Brodie E.L."/>
            <person name="Williams K.H."/>
            <person name="Hubbard S.S."/>
            <person name="Banfield J.F."/>
        </authorList>
    </citation>
    <scope>NUCLEOTIDE SEQUENCE [LARGE SCALE GENOMIC DNA]</scope>
</reference>
<evidence type="ECO:0000256" key="1">
    <source>
        <dbReference type="ARBA" id="ARBA00004496"/>
    </source>
</evidence>
<keyword evidence="5" id="KW-0547">Nucleotide-binding</keyword>
<dbReference type="InterPro" id="IPR036565">
    <property type="entry name" value="Mur-like_cat_sf"/>
</dbReference>
<dbReference type="EC" id="6.3.2.9" evidence="7"/>